<dbReference type="OrthoDB" id="9808669at2"/>
<dbReference type="Pfam" id="PF00109">
    <property type="entry name" value="ketoacyl-synt"/>
    <property type="match status" value="2"/>
</dbReference>
<dbReference type="CDD" id="cd00834">
    <property type="entry name" value="KAS_I_II"/>
    <property type="match status" value="1"/>
</dbReference>
<dbReference type="PROSITE" id="PS52004">
    <property type="entry name" value="KS3_2"/>
    <property type="match status" value="2"/>
</dbReference>
<evidence type="ECO:0000256" key="1">
    <source>
        <dbReference type="ARBA" id="ARBA00008467"/>
    </source>
</evidence>
<dbReference type="InterPro" id="IPR014030">
    <property type="entry name" value="Ketoacyl_synth_N"/>
</dbReference>
<dbReference type="SUPFAM" id="SSF53901">
    <property type="entry name" value="Thiolase-like"/>
    <property type="match status" value="4"/>
</dbReference>
<dbReference type="Pfam" id="PF02801">
    <property type="entry name" value="Ketoacyl-synt_C"/>
    <property type="match status" value="2"/>
</dbReference>
<dbReference type="PANTHER" id="PTHR11712:SF325">
    <property type="entry name" value="3-OXOACYL-(ACYL-CARRIER-PROTEIN) SYNTHASE II FABF"/>
    <property type="match status" value="1"/>
</dbReference>
<dbReference type="SMART" id="SM00825">
    <property type="entry name" value="PKS_KS"/>
    <property type="match status" value="1"/>
</dbReference>
<accession>A0A4P7CL97</accession>
<keyword evidence="6" id="KW-1185">Reference proteome</keyword>
<dbReference type="Proteomes" id="UP000295727">
    <property type="component" value="Chromosome 1"/>
</dbReference>
<dbReference type="GO" id="GO:0006633">
    <property type="term" value="P:fatty acid biosynthetic process"/>
    <property type="evidence" value="ECO:0007669"/>
    <property type="project" value="InterPro"/>
</dbReference>
<evidence type="ECO:0000313" key="6">
    <source>
        <dbReference type="Proteomes" id="UP000295727"/>
    </source>
</evidence>
<sequence>MQTQRKRVVVTGMGLMSSIADNVDEFKEALFNKVCGIRPSEHYQPWFDGANASEVLREVVYEDLPAERAELLDKAALWAYKVGHEALKRANASSAELREKTGLVIGISSAGTEAYMPILEENYEIFSLKKIVVSGSFASPSAIVSALLGLKGGFEMVATACTASTNAIGMAFDQIQNGKNPAVLVIGTEPLYLPTFAGFYALHAMKRGPASPFSGEPGMSIGEGAGALMLEEYEHAVARGAKIYAEIVGYATSGDAFHETAPDPRAEGAVQVMRSALNNAGLQPHDIQYINAHGTGTDANDRSETLAMKKVFPTIADIPVSSTKAYVGHNIGSAGIIELIACYLTLPEKKILPTLNFTVPRPNCDLNYVPNEFQSADVGVFMKNNYAFGGNNCCVISSTRAGIVPATSYEPKRVGITGMGAVASAGHDLDEIFDVVWNGKPSGRKVKLTGEVKESHSFAGLVDHPSVREKVKQYLLNIFSPDVVNSLGERYIWVHTVDNLDPRKYLRRFDERKADPICTFALLALTQALKGASRKIRRDGHDLGLVLGMSKGPRTSVETYMRSMIPEPTKVRTSEFPGALMNAIATFCSITEGIKGYNTTLATGNNAAFGALGYAYELVRQNLQPQVIAGGADERPMQFWSYLQTLNDGMQLEDHPEAYEVYGENGKGYLLGEGAGMLFLEDIEHARARGVEVLAEILGYGRACDAAYFDRDAIEPRCASITTSIRHALDEAGIGIDEIDLVCGNSDGTATNNAAELGAIRAVLGERVGQVPVVNYNGYFGNVESCSAMLNMIVVLEIMRRGEIPPIPYTRTFSADDIQFVTSLQRKQVRTALVLGATEGGNHYAYVIRAGA</sequence>
<proteinExistence type="inferred from homology"/>
<evidence type="ECO:0000259" key="4">
    <source>
        <dbReference type="PROSITE" id="PS52004"/>
    </source>
</evidence>
<dbReference type="PANTHER" id="PTHR11712">
    <property type="entry name" value="POLYKETIDE SYNTHASE-RELATED"/>
    <property type="match status" value="1"/>
</dbReference>
<dbReference type="InterPro" id="IPR020841">
    <property type="entry name" value="PKS_Beta-ketoAc_synthase_dom"/>
</dbReference>
<dbReference type="InterPro" id="IPR018201">
    <property type="entry name" value="Ketoacyl_synth_AS"/>
</dbReference>
<dbReference type="GO" id="GO:0004315">
    <property type="term" value="F:3-oxoacyl-[acyl-carrier-protein] synthase activity"/>
    <property type="evidence" value="ECO:0007669"/>
    <property type="project" value="InterPro"/>
</dbReference>
<keyword evidence="2 3" id="KW-0808">Transferase</keyword>
<dbReference type="EMBL" id="CP038148">
    <property type="protein sequence ID" value="QBQ96448.1"/>
    <property type="molecule type" value="Genomic_DNA"/>
</dbReference>
<organism evidence="5 6">
    <name type="scientific">Paraburkholderia pallida</name>
    <dbReference type="NCBI Taxonomy" id="2547399"/>
    <lineage>
        <taxon>Bacteria</taxon>
        <taxon>Pseudomonadati</taxon>
        <taxon>Pseudomonadota</taxon>
        <taxon>Betaproteobacteria</taxon>
        <taxon>Burkholderiales</taxon>
        <taxon>Burkholderiaceae</taxon>
        <taxon>Paraburkholderia</taxon>
    </lineage>
</organism>
<dbReference type="PROSITE" id="PS00606">
    <property type="entry name" value="KS3_1"/>
    <property type="match status" value="1"/>
</dbReference>
<dbReference type="RefSeq" id="WP_134747554.1">
    <property type="nucleotide sequence ID" value="NZ_CP038148.1"/>
</dbReference>
<dbReference type="KEGG" id="ppai:E1956_04220"/>
<name>A0A4P7CL97_9BURK</name>
<comment type="similarity">
    <text evidence="1 3">Belongs to the thiolase-like superfamily. Beta-ketoacyl-ACP synthases family.</text>
</comment>
<protein>
    <submittedName>
        <fullName evidence="5">Beta-ketoacyl-ACP synthase</fullName>
    </submittedName>
</protein>
<feature type="domain" description="Ketosynthase family 3 (KS3)" evidence="4">
    <location>
        <begin position="5"/>
        <end position="399"/>
    </location>
</feature>
<gene>
    <name evidence="5" type="ORF">E1956_04220</name>
</gene>
<dbReference type="InterPro" id="IPR016039">
    <property type="entry name" value="Thiolase-like"/>
</dbReference>
<evidence type="ECO:0000256" key="3">
    <source>
        <dbReference type="RuleBase" id="RU003694"/>
    </source>
</evidence>
<reference evidence="5 6" key="1">
    <citation type="submission" date="2019-03" db="EMBL/GenBank/DDBJ databases">
        <title>Paraburkholderia sp. 7MH5, isolated from subtropical forest soil.</title>
        <authorList>
            <person name="Gao Z.-H."/>
            <person name="Qiu L.-H."/>
        </authorList>
    </citation>
    <scope>NUCLEOTIDE SEQUENCE [LARGE SCALE GENOMIC DNA]</scope>
    <source>
        <strain evidence="5 6">7MH5</strain>
    </source>
</reference>
<dbReference type="InterPro" id="IPR014031">
    <property type="entry name" value="Ketoacyl_synth_C"/>
</dbReference>
<evidence type="ECO:0000313" key="5">
    <source>
        <dbReference type="EMBL" id="QBQ96448.1"/>
    </source>
</evidence>
<evidence type="ECO:0000256" key="2">
    <source>
        <dbReference type="ARBA" id="ARBA00022679"/>
    </source>
</evidence>
<dbReference type="InterPro" id="IPR000794">
    <property type="entry name" value="Beta-ketoacyl_synthase"/>
</dbReference>
<dbReference type="GO" id="GO:0005829">
    <property type="term" value="C:cytosol"/>
    <property type="evidence" value="ECO:0007669"/>
    <property type="project" value="TreeGrafter"/>
</dbReference>
<dbReference type="Gene3D" id="3.40.47.10">
    <property type="match status" value="3"/>
</dbReference>
<dbReference type="AlphaFoldDB" id="A0A4P7CL97"/>
<feature type="domain" description="Ketosynthase family 3 (KS3)" evidence="4">
    <location>
        <begin position="411"/>
        <end position="850"/>
    </location>
</feature>